<keyword evidence="1 4" id="KW-0031">Aminopeptidase</keyword>
<dbReference type="MEROPS" id="S12.002"/>
<comment type="activity regulation">
    <text evidence="4">Inhibited by beta-lactam compounds such as 6-aminopenicillic acid, 7-aminocephalosporanic acid, benzylpenicillin and ampicillin. Inhibited by p-chloromercuribenzoate.</text>
</comment>
<comment type="caution">
    <text evidence="7">The sequence shown here is derived from an EMBL/GenBank/DDBJ whole genome shotgun (WGS) entry which is preliminary data.</text>
</comment>
<gene>
    <name evidence="4" type="primary">dap</name>
    <name evidence="7" type="ORF">GMO_26520</name>
</gene>
<comment type="catalytic activity">
    <reaction evidence="4">
        <text>Release of an N-terminal D-amino acid from a peptide, Xaa-|-Yaa-, in which Xaa is preferably D-Ala, D-Ser or D-Thr. D-amino acid amides and methyl esters also are hydrolyzed, as is glycine amide.</text>
        <dbReference type="EC" id="3.4.11.19"/>
    </reaction>
</comment>
<dbReference type="SUPFAM" id="SSF56601">
    <property type="entry name" value="beta-lactamase/transpeptidase-like"/>
    <property type="match status" value="1"/>
</dbReference>
<keyword evidence="3 4" id="KW-0378">Hydrolase</keyword>
<dbReference type="EMBL" id="AGQV01000013">
    <property type="protein sequence ID" value="EHH67032.1"/>
    <property type="molecule type" value="Genomic_DNA"/>
</dbReference>
<dbReference type="Pfam" id="PF07930">
    <property type="entry name" value="DAP_B"/>
    <property type="match status" value="1"/>
</dbReference>
<dbReference type="AlphaFoldDB" id="G6XMD4"/>
<dbReference type="InterPro" id="IPR001466">
    <property type="entry name" value="Beta-lactam-related"/>
</dbReference>
<feature type="binding site" evidence="4">
    <location>
        <position position="505"/>
    </location>
    <ligand>
        <name>substrate</name>
    </ligand>
</feature>
<organism evidence="7 8">
    <name type="scientific">Gluconobacter morbifer G707</name>
    <dbReference type="NCBI Taxonomy" id="1088869"/>
    <lineage>
        <taxon>Bacteria</taxon>
        <taxon>Pseudomonadati</taxon>
        <taxon>Pseudomonadota</taxon>
        <taxon>Alphaproteobacteria</taxon>
        <taxon>Acetobacterales</taxon>
        <taxon>Acetobacteraceae</taxon>
        <taxon>Gluconobacter</taxon>
    </lineage>
</organism>
<evidence type="ECO:0000256" key="4">
    <source>
        <dbReference type="HAMAP-Rule" id="MF_01960"/>
    </source>
</evidence>
<name>G6XMD4_9PROT</name>
<dbReference type="InterPro" id="IPR012856">
    <property type="entry name" value="DAP_B_dom"/>
</dbReference>
<dbReference type="PANTHER" id="PTHR46825">
    <property type="entry name" value="D-ALANYL-D-ALANINE-CARBOXYPEPTIDASE/ENDOPEPTIDASE AMPH"/>
    <property type="match status" value="1"/>
</dbReference>
<keyword evidence="8" id="KW-1185">Reference proteome</keyword>
<dbReference type="EC" id="3.4.11.19" evidence="4"/>
<evidence type="ECO:0000256" key="1">
    <source>
        <dbReference type="ARBA" id="ARBA00022438"/>
    </source>
</evidence>
<comment type="subunit">
    <text evidence="4">Homodimer.</text>
</comment>
<dbReference type="Gene3D" id="3.40.710.10">
    <property type="entry name" value="DD-peptidase/beta-lactamase superfamily"/>
    <property type="match status" value="1"/>
</dbReference>
<dbReference type="InterPro" id="IPR027279">
    <property type="entry name" value="D_amino_pept/lipop_sf"/>
</dbReference>
<dbReference type="InterPro" id="IPR012338">
    <property type="entry name" value="Beta-lactam/transpept-like"/>
</dbReference>
<comment type="function">
    <text evidence="4">Hydrolyzes N-terminal residues in D-amino acid-containing peptides.</text>
</comment>
<evidence type="ECO:0000256" key="3">
    <source>
        <dbReference type="ARBA" id="ARBA00022801"/>
    </source>
</evidence>
<dbReference type="NCBIfam" id="NF009622">
    <property type="entry name" value="PRK13128.1"/>
    <property type="match status" value="1"/>
</dbReference>
<feature type="domain" description="D-aminopeptidase" evidence="6">
    <location>
        <begin position="362"/>
        <end position="538"/>
    </location>
</feature>
<feature type="domain" description="Beta-lactamase-related" evidence="5">
    <location>
        <begin position="43"/>
        <end position="339"/>
    </location>
</feature>
<keyword evidence="2 4" id="KW-0645">Protease</keyword>
<dbReference type="Proteomes" id="UP000004949">
    <property type="component" value="Unassembled WGS sequence"/>
</dbReference>
<sequence length="541" mass="59112">MDYGTRRAFTARLYDAIIPAMSDSLSARLDAAVSALPVRFPGPGGAVAVLKDGEVLVRHGWGYANAERHIPFTPSSLFRMCSITKQFTCGVLLDLFGNPSELDGDVDDRLPQLDEPAPGLLHLAHNQSGLRDYWAVAMLHGAPVEGYFGDREAERVINGTRTLQFQPGTSYSYVNQNFRLISDILQDRTDRGFAELLQTSIFNPVGMERAFLAAETRAMPDGTVGYEGSVESGFCPAVNNIYWTGDAGLGASLDDMIAWEKFIDATRDAPDGLYNRLSAPVTFRDGVNAPYGFGLQRTTMFGRDVTMHGGALRGWRSHRLHVASERISVVVMFNHMSATQVASAQVLAAVLGVPYEADRTTQQPDALYGTYLERETGLSARIEPAPDGARLRYMMIPEMLDGLSPDRAQGTGVTVTAQGDEVRMERPGENRTGILTRCDTTPGESIEDLDGVYRCEELDEAAVTVTLAGGVLYGGFSGILGDGRMEPLQRLARDVWVLPCPRALDHTAPGDWTLAFERDSTGVNAVRVGCWLARDLLYQRV</sequence>
<dbReference type="Gene3D" id="2.40.128.50">
    <property type="match status" value="2"/>
</dbReference>
<dbReference type="GO" id="GO:0004177">
    <property type="term" value="F:aminopeptidase activity"/>
    <property type="evidence" value="ECO:0007669"/>
    <property type="project" value="UniProtKB-UniRule"/>
</dbReference>
<protein>
    <recommendedName>
        <fullName evidence="4">D-aminopeptidase</fullName>
        <ecNumber evidence="4">3.4.11.19</ecNumber>
    </recommendedName>
</protein>
<comment type="similarity">
    <text evidence="4">Belongs to the peptidase S12 family.</text>
</comment>
<dbReference type="eggNOG" id="COG1680">
    <property type="taxonomic scope" value="Bacteria"/>
</dbReference>
<feature type="region of interest" description="Important for specificity" evidence="4">
    <location>
        <begin position="501"/>
        <end position="511"/>
    </location>
</feature>
<dbReference type="Pfam" id="PF00144">
    <property type="entry name" value="Beta-lactamase"/>
    <property type="match status" value="1"/>
</dbReference>
<evidence type="ECO:0000313" key="8">
    <source>
        <dbReference type="Proteomes" id="UP000004949"/>
    </source>
</evidence>
<dbReference type="PATRIC" id="fig|1088869.3.peg.2643"/>
<feature type="active site" description="Proton donor/acceptor" evidence="4">
    <location>
        <position position="85"/>
    </location>
</feature>
<evidence type="ECO:0000256" key="2">
    <source>
        <dbReference type="ARBA" id="ARBA00022670"/>
    </source>
</evidence>
<feature type="active site" description="Nucleophile" evidence="4">
    <location>
        <position position="82"/>
    </location>
</feature>
<dbReference type="InterPro" id="IPR050491">
    <property type="entry name" value="AmpC-like"/>
</dbReference>
<reference evidence="7 8" key="1">
    <citation type="submission" date="2011-10" db="EMBL/GenBank/DDBJ databases">
        <title>Genome sequence of Gluconobacter morbifer G707, isolated from Drosophila gut.</title>
        <authorList>
            <person name="Lee W.-J."/>
            <person name="Kim E.-K."/>
        </authorList>
    </citation>
    <scope>NUCLEOTIDE SEQUENCE [LARGE SCALE GENOMIC DNA]</scope>
    <source>
        <strain evidence="7 8">G707</strain>
    </source>
</reference>
<dbReference type="PANTHER" id="PTHR46825:SF9">
    <property type="entry name" value="BETA-LACTAMASE-RELATED DOMAIN-CONTAINING PROTEIN"/>
    <property type="match status" value="1"/>
</dbReference>
<evidence type="ECO:0000313" key="7">
    <source>
        <dbReference type="EMBL" id="EHH67032.1"/>
    </source>
</evidence>
<dbReference type="HAMAP" id="MF_01960">
    <property type="entry name" value="D_aminopeptidase"/>
    <property type="match status" value="1"/>
</dbReference>
<dbReference type="SUPFAM" id="SSF50886">
    <property type="entry name" value="D-aminopeptidase, middle and C-terminal domains"/>
    <property type="match status" value="2"/>
</dbReference>
<proteinExistence type="inferred from homology"/>
<dbReference type="STRING" id="1088869.GMO_26520"/>
<dbReference type="GO" id="GO:0006508">
    <property type="term" value="P:proteolysis"/>
    <property type="evidence" value="ECO:0007669"/>
    <property type="project" value="UniProtKB-KW"/>
</dbReference>
<dbReference type="InterPro" id="IPR023645">
    <property type="entry name" value="DAP"/>
</dbReference>
<accession>G6XMD4</accession>
<evidence type="ECO:0000259" key="6">
    <source>
        <dbReference type="Pfam" id="PF07930"/>
    </source>
</evidence>
<evidence type="ECO:0000259" key="5">
    <source>
        <dbReference type="Pfam" id="PF00144"/>
    </source>
</evidence>